<organism evidence="3 4">
    <name type="scientific">Caenorhabditis angaria</name>
    <dbReference type="NCBI Taxonomy" id="860376"/>
    <lineage>
        <taxon>Eukaryota</taxon>
        <taxon>Metazoa</taxon>
        <taxon>Ecdysozoa</taxon>
        <taxon>Nematoda</taxon>
        <taxon>Chromadorea</taxon>
        <taxon>Rhabditida</taxon>
        <taxon>Rhabditina</taxon>
        <taxon>Rhabditomorpha</taxon>
        <taxon>Rhabditoidea</taxon>
        <taxon>Rhabditidae</taxon>
        <taxon>Peloderinae</taxon>
        <taxon>Caenorhabditis</taxon>
    </lineage>
</organism>
<name>A0A9P1IDI7_9PELO</name>
<accession>A0A9P1IDI7</accession>
<gene>
    <name evidence="3" type="ORF">CAMP_LOCUS5515</name>
</gene>
<proteinExistence type="predicted"/>
<sequence>MSRGSFRSRSSDHVPIVPTMVSSNPGVKRIQVFRNGDVYFQGVQIVINTHRVTDLNILLDVITQKIGLVNGAKKLYTMSGVLLKDITKIKDNEKYVASSSHFTPMAYGGEKVAVEKGKREHREHREHREKEKHSRSKTKSKERKKKVHPEKVVIEKEEIIIPVTMEKPKKLKKKKKSKSTEHHHEENEDSRPPSSVISGTAEVEIPSEIEDSEHEEHLDEHRPQNPSPPPEKPEKSRRKSIWCW</sequence>
<protein>
    <recommendedName>
        <fullName evidence="2">Doublecortin domain-containing protein</fullName>
    </recommendedName>
</protein>
<dbReference type="CDD" id="cd01617">
    <property type="entry name" value="DCX"/>
    <property type="match status" value="1"/>
</dbReference>
<evidence type="ECO:0000256" key="1">
    <source>
        <dbReference type="SAM" id="MobiDB-lite"/>
    </source>
</evidence>
<dbReference type="PANTHER" id="PTHR23004:SF23">
    <property type="entry name" value="DOUBLECORTIN DOMAIN-CONTAINING PROTEIN"/>
    <property type="match status" value="1"/>
</dbReference>
<feature type="domain" description="Doublecortin" evidence="2">
    <location>
        <begin position="28"/>
        <end position="108"/>
    </location>
</feature>
<reference evidence="3" key="1">
    <citation type="submission" date="2022-11" db="EMBL/GenBank/DDBJ databases">
        <authorList>
            <person name="Kikuchi T."/>
        </authorList>
    </citation>
    <scope>NUCLEOTIDE SEQUENCE</scope>
    <source>
        <strain evidence="3">PS1010</strain>
    </source>
</reference>
<feature type="region of interest" description="Disordered" evidence="1">
    <location>
        <begin position="115"/>
        <end position="150"/>
    </location>
</feature>
<feature type="compositionally biased region" description="Basic and acidic residues" evidence="1">
    <location>
        <begin position="178"/>
        <end position="191"/>
    </location>
</feature>
<dbReference type="PROSITE" id="PS50309">
    <property type="entry name" value="DC"/>
    <property type="match status" value="1"/>
</dbReference>
<feature type="region of interest" description="Disordered" evidence="1">
    <location>
        <begin position="166"/>
        <end position="244"/>
    </location>
</feature>
<feature type="compositionally biased region" description="Basic residues" evidence="1">
    <location>
        <begin position="235"/>
        <end position="244"/>
    </location>
</feature>
<dbReference type="PANTHER" id="PTHR23004">
    <property type="entry name" value="DOUBLECORTIN DOMAIN CONTAINING 2"/>
    <property type="match status" value="1"/>
</dbReference>
<feature type="compositionally biased region" description="Basic residues" evidence="1">
    <location>
        <begin position="133"/>
        <end position="148"/>
    </location>
</feature>
<dbReference type="Gene3D" id="3.10.20.230">
    <property type="entry name" value="Doublecortin domain"/>
    <property type="match status" value="1"/>
</dbReference>
<dbReference type="AlphaFoldDB" id="A0A9P1IDI7"/>
<dbReference type="Pfam" id="PF03607">
    <property type="entry name" value="DCX"/>
    <property type="match status" value="1"/>
</dbReference>
<evidence type="ECO:0000313" key="3">
    <source>
        <dbReference type="EMBL" id="CAI5442878.1"/>
    </source>
</evidence>
<evidence type="ECO:0000259" key="2">
    <source>
        <dbReference type="PROSITE" id="PS50309"/>
    </source>
</evidence>
<comment type="caution">
    <text evidence="3">The sequence shown here is derived from an EMBL/GenBank/DDBJ whole genome shotgun (WGS) entry which is preliminary data.</text>
</comment>
<dbReference type="EMBL" id="CANHGI010000002">
    <property type="protein sequence ID" value="CAI5442878.1"/>
    <property type="molecule type" value="Genomic_DNA"/>
</dbReference>
<dbReference type="GO" id="GO:0005874">
    <property type="term" value="C:microtubule"/>
    <property type="evidence" value="ECO:0007669"/>
    <property type="project" value="TreeGrafter"/>
</dbReference>
<dbReference type="SMART" id="SM00537">
    <property type="entry name" value="DCX"/>
    <property type="match status" value="1"/>
</dbReference>
<dbReference type="GO" id="GO:0005815">
    <property type="term" value="C:microtubule organizing center"/>
    <property type="evidence" value="ECO:0007669"/>
    <property type="project" value="TreeGrafter"/>
</dbReference>
<dbReference type="GO" id="GO:0035556">
    <property type="term" value="P:intracellular signal transduction"/>
    <property type="evidence" value="ECO:0007669"/>
    <property type="project" value="InterPro"/>
</dbReference>
<dbReference type="InterPro" id="IPR036572">
    <property type="entry name" value="Doublecortin_dom_sf"/>
</dbReference>
<dbReference type="InterPro" id="IPR003533">
    <property type="entry name" value="Doublecortin_dom"/>
</dbReference>
<dbReference type="Proteomes" id="UP001152747">
    <property type="component" value="Unassembled WGS sequence"/>
</dbReference>
<dbReference type="SUPFAM" id="SSF89837">
    <property type="entry name" value="Doublecortin (DC)"/>
    <property type="match status" value="1"/>
</dbReference>
<evidence type="ECO:0000313" key="4">
    <source>
        <dbReference type="Proteomes" id="UP001152747"/>
    </source>
</evidence>
<feature type="compositionally biased region" description="Basic and acidic residues" evidence="1">
    <location>
        <begin position="214"/>
        <end position="223"/>
    </location>
</feature>
<keyword evidence="4" id="KW-1185">Reference proteome</keyword>
<dbReference type="OrthoDB" id="1738954at2759"/>